<keyword evidence="8 10" id="KW-0472">Membrane</keyword>
<organism evidence="12 13">
    <name type="scientific">Arthrobacter sulfonylureivorans</name>
    <dbReference type="NCBI Taxonomy" id="2486855"/>
    <lineage>
        <taxon>Bacteria</taxon>
        <taxon>Bacillati</taxon>
        <taxon>Actinomycetota</taxon>
        <taxon>Actinomycetes</taxon>
        <taxon>Micrococcales</taxon>
        <taxon>Micrococcaceae</taxon>
        <taxon>Arthrobacter</taxon>
    </lineage>
</organism>
<reference evidence="12 13" key="1">
    <citation type="submission" date="2022-03" db="EMBL/GenBank/DDBJ databases">
        <title>Isotopic signatures of nitrous oxide derived from detoxification processes.</title>
        <authorList>
            <person name="Behrendt U."/>
            <person name="Buchen C."/>
            <person name="Well R."/>
            <person name="Ulrich A."/>
            <person name="Rohe L."/>
            <person name="Kolb S."/>
            <person name="Schloter M."/>
            <person name="Horn M.A."/>
            <person name="Augustin J."/>
        </authorList>
    </citation>
    <scope>NUCLEOTIDE SEQUENCE [LARGE SCALE GENOMIC DNA]</scope>
    <source>
        <strain evidence="12 13">S4-C24</strain>
    </source>
</reference>
<dbReference type="RefSeq" id="WP_241914173.1">
    <property type="nucleotide sequence ID" value="NZ_CP093326.1"/>
</dbReference>
<feature type="transmembrane region" description="Helical" evidence="10">
    <location>
        <begin position="59"/>
        <end position="82"/>
    </location>
</feature>
<evidence type="ECO:0000256" key="10">
    <source>
        <dbReference type="SAM" id="Phobius"/>
    </source>
</evidence>
<keyword evidence="4 10" id="KW-0812">Transmembrane</keyword>
<feature type="transmembrane region" description="Helical" evidence="10">
    <location>
        <begin position="300"/>
        <end position="318"/>
    </location>
</feature>
<dbReference type="SMART" id="SM00382">
    <property type="entry name" value="AAA"/>
    <property type="match status" value="1"/>
</dbReference>
<dbReference type="InterPro" id="IPR003439">
    <property type="entry name" value="ABC_transporter-like_ATP-bd"/>
</dbReference>
<gene>
    <name evidence="12" type="ORF">MNQ99_01460</name>
</gene>
<dbReference type="InterPro" id="IPR051120">
    <property type="entry name" value="ABC_AA/LPS_Transport"/>
</dbReference>
<dbReference type="Pfam" id="PF02653">
    <property type="entry name" value="BPD_transp_2"/>
    <property type="match status" value="2"/>
</dbReference>
<dbReference type="InterPro" id="IPR003593">
    <property type="entry name" value="AAA+_ATPase"/>
</dbReference>
<feature type="transmembrane region" description="Helical" evidence="10">
    <location>
        <begin position="546"/>
        <end position="572"/>
    </location>
</feature>
<feature type="transmembrane region" description="Helical" evidence="10">
    <location>
        <begin position="212"/>
        <end position="230"/>
    </location>
</feature>
<keyword evidence="2" id="KW-0813">Transport</keyword>
<feature type="transmembrane region" description="Helical" evidence="10">
    <location>
        <begin position="456"/>
        <end position="474"/>
    </location>
</feature>
<evidence type="ECO:0000256" key="8">
    <source>
        <dbReference type="ARBA" id="ARBA00023136"/>
    </source>
</evidence>
<dbReference type="InterPro" id="IPR027417">
    <property type="entry name" value="P-loop_NTPase"/>
</dbReference>
<dbReference type="PROSITE" id="PS00211">
    <property type="entry name" value="ABC_TRANSPORTER_1"/>
    <property type="match status" value="1"/>
</dbReference>
<dbReference type="SUPFAM" id="SSF52540">
    <property type="entry name" value="P-loop containing nucleoside triphosphate hydrolases"/>
    <property type="match status" value="1"/>
</dbReference>
<feature type="transmembrane region" description="Helical" evidence="10">
    <location>
        <begin position="7"/>
        <end position="29"/>
    </location>
</feature>
<dbReference type="CDD" id="cd06582">
    <property type="entry name" value="TM_PBP1_LivH_like"/>
    <property type="match status" value="1"/>
</dbReference>
<dbReference type="InterPro" id="IPR001851">
    <property type="entry name" value="ABC_transp_permease"/>
</dbReference>
<dbReference type="Proteomes" id="UP000829069">
    <property type="component" value="Chromosome"/>
</dbReference>
<name>A0ABY3W727_9MICC</name>
<evidence type="ECO:0000256" key="5">
    <source>
        <dbReference type="ARBA" id="ARBA00022741"/>
    </source>
</evidence>
<sequence length="909" mass="94908">MIDVIRFALIGAASGAVIALLGLGVNVVYRTTRVVNFSHAAIAITAAYQYKEFIGSVPWPVALILAIAVGMGIGLLMEVCVVRPLRHASFLTKTISTIGVLLVLQAVLMIRYGYNAVVVPSWLPTTLLNLGPIPVGLDRVLAFGIALVLAAALYWFYSKTRFGIATTAASGSERSLAALGTISPRTVSLVNWLIAGGIAAFAGVMLAPMTSLTPVLALSLIVPILSAALLGNFSSFWLTFLGGTAIGILQAELSVFTSLPGLQETVPFLIIVVLLAARGRGLPQRGEDAERLPVIGTGRIPVLPVVILGVVLLFLLQWGLPVRWVQAVAVGLIAAVILLSVVVVTGYAGQLSLASYALAGVAALVAAHLVANAGWPFLAAGLAGVVATVPVGFLFGLPAVRTRGTNLAIVTLGLAVSFQALILNNPSISNGIDGLKVGQPELFGLNISNAFEPRRYAIMVLIVFVALAIIVLNLRRSGAGRQMIAVRGNERAAASLGISVPRTKLYAFIVSALIAGVGGVLLAFTNSVVTLANPGGQFDATYSLNAIAQSAVGGLGFVSGTIIGTVTVPGAVVDTLLRFITSGAWFNLIGGLLLLITVIAAPSGVAAQIRVPLARLVRVLKLVKDPKPYLFAAEEQAVQPVQTGRLEVRDLSISFSGNKVLDRVNLDVVGGTVLGVIGPNGAGKSTLVDAITGFNRPTGSIALDGRDLTRLGSGVRSLAGLGRSFQSLELFEDLSVFDNLVVAADADAPWHTALFAGVKPGRAELTDAARAAARTLGLHDRINAMPADLSYGERRLLAIARSLASRPKILLLDEPAAGLGAAERHELARLIRVIAEEWNIGVLIIEHDVELVLGVSDSVLALDFGRTIAHGSPEEIRHNDHVVAAYLGTGDTDDSQSGDVRDNKEEVRA</sequence>
<evidence type="ECO:0000256" key="2">
    <source>
        <dbReference type="ARBA" id="ARBA00022448"/>
    </source>
</evidence>
<evidence type="ECO:0000313" key="12">
    <source>
        <dbReference type="EMBL" id="UNK46075.1"/>
    </source>
</evidence>
<feature type="region of interest" description="Disordered" evidence="9">
    <location>
        <begin position="888"/>
        <end position="909"/>
    </location>
</feature>
<comment type="subcellular location">
    <subcellularLocation>
        <location evidence="1">Cell membrane</location>
        <topology evidence="1">Multi-pass membrane protein</topology>
    </subcellularLocation>
</comment>
<feature type="transmembrane region" description="Helical" evidence="10">
    <location>
        <begin position="189"/>
        <end position="206"/>
    </location>
</feature>
<evidence type="ECO:0000313" key="13">
    <source>
        <dbReference type="Proteomes" id="UP000829069"/>
    </source>
</evidence>
<feature type="transmembrane region" description="Helical" evidence="10">
    <location>
        <begin position="404"/>
        <end position="423"/>
    </location>
</feature>
<dbReference type="PANTHER" id="PTHR45772">
    <property type="entry name" value="CONSERVED COMPONENT OF ABC TRANSPORTER FOR NATURAL AMINO ACIDS-RELATED"/>
    <property type="match status" value="1"/>
</dbReference>
<feature type="domain" description="ABC transporter" evidence="11">
    <location>
        <begin position="646"/>
        <end position="889"/>
    </location>
</feature>
<feature type="transmembrane region" description="Helical" evidence="10">
    <location>
        <begin position="140"/>
        <end position="157"/>
    </location>
</feature>
<evidence type="ECO:0000256" key="3">
    <source>
        <dbReference type="ARBA" id="ARBA00022475"/>
    </source>
</evidence>
<keyword evidence="5" id="KW-0547">Nucleotide-binding</keyword>
<dbReference type="InterPro" id="IPR032823">
    <property type="entry name" value="BCA_ABC_TP_C"/>
</dbReference>
<feature type="transmembrane region" description="Helical" evidence="10">
    <location>
        <begin position="94"/>
        <end position="114"/>
    </location>
</feature>
<dbReference type="Pfam" id="PF00005">
    <property type="entry name" value="ABC_tran"/>
    <property type="match status" value="1"/>
</dbReference>
<keyword evidence="7 10" id="KW-1133">Transmembrane helix</keyword>
<dbReference type="GO" id="GO:0005524">
    <property type="term" value="F:ATP binding"/>
    <property type="evidence" value="ECO:0007669"/>
    <property type="project" value="UniProtKB-KW"/>
</dbReference>
<feature type="compositionally biased region" description="Basic and acidic residues" evidence="9">
    <location>
        <begin position="899"/>
        <end position="909"/>
    </location>
</feature>
<dbReference type="CDD" id="cd06581">
    <property type="entry name" value="TM_PBP1_LivM_like"/>
    <property type="match status" value="1"/>
</dbReference>
<keyword evidence="6 12" id="KW-0067">ATP-binding</keyword>
<evidence type="ECO:0000256" key="4">
    <source>
        <dbReference type="ARBA" id="ARBA00022692"/>
    </source>
</evidence>
<proteinExistence type="predicted"/>
<feature type="transmembrane region" description="Helical" evidence="10">
    <location>
        <begin position="584"/>
        <end position="605"/>
    </location>
</feature>
<feature type="transmembrane region" description="Helical" evidence="10">
    <location>
        <begin position="505"/>
        <end position="526"/>
    </location>
</feature>
<dbReference type="CDD" id="cd03219">
    <property type="entry name" value="ABC_Mj1267_LivG_branched"/>
    <property type="match status" value="1"/>
</dbReference>
<feature type="transmembrane region" description="Helical" evidence="10">
    <location>
        <begin position="324"/>
        <end position="344"/>
    </location>
</feature>
<feature type="transmembrane region" description="Helical" evidence="10">
    <location>
        <begin position="377"/>
        <end position="397"/>
    </location>
</feature>
<dbReference type="EMBL" id="CP093326">
    <property type="protein sequence ID" value="UNK46075.1"/>
    <property type="molecule type" value="Genomic_DNA"/>
</dbReference>
<evidence type="ECO:0000256" key="7">
    <source>
        <dbReference type="ARBA" id="ARBA00022989"/>
    </source>
</evidence>
<accession>A0ABY3W727</accession>
<evidence type="ECO:0000256" key="1">
    <source>
        <dbReference type="ARBA" id="ARBA00004651"/>
    </source>
</evidence>
<feature type="transmembrane region" description="Helical" evidence="10">
    <location>
        <begin position="351"/>
        <end position="371"/>
    </location>
</feature>
<dbReference type="InterPro" id="IPR017871">
    <property type="entry name" value="ABC_transporter-like_CS"/>
</dbReference>
<dbReference type="Gene3D" id="3.40.50.300">
    <property type="entry name" value="P-loop containing nucleotide triphosphate hydrolases"/>
    <property type="match status" value="1"/>
</dbReference>
<evidence type="ECO:0000256" key="6">
    <source>
        <dbReference type="ARBA" id="ARBA00022840"/>
    </source>
</evidence>
<dbReference type="InterPro" id="IPR043428">
    <property type="entry name" value="LivM-like"/>
</dbReference>
<dbReference type="Pfam" id="PF12399">
    <property type="entry name" value="BCA_ABC_TP_C"/>
    <property type="match status" value="1"/>
</dbReference>
<keyword evidence="13" id="KW-1185">Reference proteome</keyword>
<dbReference type="PROSITE" id="PS50893">
    <property type="entry name" value="ABC_TRANSPORTER_2"/>
    <property type="match status" value="1"/>
</dbReference>
<evidence type="ECO:0000259" key="11">
    <source>
        <dbReference type="PROSITE" id="PS50893"/>
    </source>
</evidence>
<keyword evidence="3" id="KW-1003">Cell membrane</keyword>
<evidence type="ECO:0000256" key="9">
    <source>
        <dbReference type="SAM" id="MobiDB-lite"/>
    </source>
</evidence>
<protein>
    <submittedName>
        <fullName evidence="12">ATP-binding cassette domain-containing protein</fullName>
    </submittedName>
</protein>